<dbReference type="EMBL" id="KZ559517">
    <property type="protein sequence ID" value="PLN83702.1"/>
    <property type="molecule type" value="Genomic_DNA"/>
</dbReference>
<gene>
    <name evidence="2" type="ORF">BDW42DRAFT_200017</name>
</gene>
<dbReference type="PANTHER" id="PTHR35567:SF1">
    <property type="entry name" value="CONSERVED FUNGAL PROTEIN (AFU_ORTHOLOGUE AFUA_1G14230)"/>
    <property type="match status" value="1"/>
</dbReference>
<evidence type="ECO:0000313" key="3">
    <source>
        <dbReference type="Proteomes" id="UP000235023"/>
    </source>
</evidence>
<proteinExistence type="predicted"/>
<feature type="chain" id="PRO_5014405219" description="Malate dehydrogenase" evidence="1">
    <location>
        <begin position="19"/>
        <end position="261"/>
    </location>
</feature>
<dbReference type="InterPro" id="IPR021851">
    <property type="entry name" value="DUF3455"/>
</dbReference>
<accession>A0A2J5I1K8</accession>
<keyword evidence="1" id="KW-0732">Signal</keyword>
<dbReference type="OrthoDB" id="1859733at2759"/>
<dbReference type="Proteomes" id="UP000235023">
    <property type="component" value="Unassembled WGS sequence"/>
</dbReference>
<protein>
    <recommendedName>
        <fullName evidence="4">Malate dehydrogenase</fullName>
    </recommendedName>
</protein>
<organism evidence="2 3">
    <name type="scientific">Aspergillus taichungensis</name>
    <dbReference type="NCBI Taxonomy" id="482145"/>
    <lineage>
        <taxon>Eukaryota</taxon>
        <taxon>Fungi</taxon>
        <taxon>Dikarya</taxon>
        <taxon>Ascomycota</taxon>
        <taxon>Pezizomycotina</taxon>
        <taxon>Eurotiomycetes</taxon>
        <taxon>Eurotiomycetidae</taxon>
        <taxon>Eurotiales</taxon>
        <taxon>Aspergillaceae</taxon>
        <taxon>Aspergillus</taxon>
        <taxon>Aspergillus subgen. Circumdati</taxon>
    </lineage>
</organism>
<dbReference type="PANTHER" id="PTHR35567">
    <property type="entry name" value="MALATE DEHYDROGENASE (AFU_ORTHOLOGUE AFUA_2G13800)"/>
    <property type="match status" value="1"/>
</dbReference>
<name>A0A2J5I1K8_9EURO</name>
<evidence type="ECO:0000313" key="2">
    <source>
        <dbReference type="EMBL" id="PLN83702.1"/>
    </source>
</evidence>
<dbReference type="Pfam" id="PF11937">
    <property type="entry name" value="DUF3455"/>
    <property type="match status" value="1"/>
</dbReference>
<feature type="signal peptide" evidence="1">
    <location>
        <begin position="1"/>
        <end position="18"/>
    </location>
</feature>
<evidence type="ECO:0008006" key="4">
    <source>
        <dbReference type="Google" id="ProtNLM"/>
    </source>
</evidence>
<reference evidence="3" key="1">
    <citation type="submission" date="2017-12" db="EMBL/GenBank/DDBJ databases">
        <authorList>
            <consortium name="DOE Joint Genome Institute"/>
            <person name="Mondo S.J."/>
            <person name="Kjaerbolling I."/>
            <person name="Vesth T.C."/>
            <person name="Frisvad J.C."/>
            <person name="Nybo J.L."/>
            <person name="Theobald S."/>
            <person name="Kuo A."/>
            <person name="Bowyer P."/>
            <person name="Matsuda Y."/>
            <person name="Lyhne E.K."/>
            <person name="Kogle M.E."/>
            <person name="Clum A."/>
            <person name="Lipzen A."/>
            <person name="Salamov A."/>
            <person name="Ngan C.Y."/>
            <person name="Daum C."/>
            <person name="Chiniquy J."/>
            <person name="Barry K."/>
            <person name="LaButti K."/>
            <person name="Haridas S."/>
            <person name="Simmons B.A."/>
            <person name="Magnuson J.K."/>
            <person name="Mortensen U.H."/>
            <person name="Larsen T.O."/>
            <person name="Grigoriev I.V."/>
            <person name="Baker S.E."/>
            <person name="Andersen M.R."/>
            <person name="Nordberg H.P."/>
            <person name="Cantor M.N."/>
            <person name="Hua S.X."/>
        </authorList>
    </citation>
    <scope>NUCLEOTIDE SEQUENCE [LARGE SCALE GENOMIC DNA]</scope>
    <source>
        <strain evidence="3">IBT 19404</strain>
    </source>
</reference>
<sequence length="261" mass="28268">MHPFKVILFLSLLLGAYAFPTRHDYSTDPSDSNQAIKEVASTITTTKWAHCTIPEHVSLPLNQTKPSLPAPVNGLTLKHLAIGRGTQNYTCTGAGIDKTGAPSQIGAVATLFDGSCLAAQQKIDAQRALSSVVGVVKMIPLQPLQFAAWLLNRVFFWGAEQESLIIGRHYFLADGTPLFEFGRGGDGDDWVLAKKDASGTPVVVNANAGDDAPWLKLGRVDGRGIQEVYRVYTAGGNAPSTCKGQEEFFEVEYAAEYWFYG</sequence>
<dbReference type="AlphaFoldDB" id="A0A2J5I1K8"/>
<evidence type="ECO:0000256" key="1">
    <source>
        <dbReference type="SAM" id="SignalP"/>
    </source>
</evidence>
<keyword evidence="3" id="KW-1185">Reference proteome</keyword>